<keyword evidence="1" id="KW-1133">Transmembrane helix</keyword>
<dbReference type="STRING" id="1798375.A2773_03520"/>
<comment type="caution">
    <text evidence="2">The sequence shown here is derived from an EMBL/GenBank/DDBJ whole genome shotgun (WGS) entry which is preliminary data.</text>
</comment>
<feature type="transmembrane region" description="Helical" evidence="1">
    <location>
        <begin position="12"/>
        <end position="34"/>
    </location>
</feature>
<protein>
    <submittedName>
        <fullName evidence="2">Uncharacterized protein</fullName>
    </submittedName>
</protein>
<evidence type="ECO:0000313" key="2">
    <source>
        <dbReference type="EMBL" id="OGG14341.1"/>
    </source>
</evidence>
<proteinExistence type="predicted"/>
<feature type="transmembrane region" description="Helical" evidence="1">
    <location>
        <begin position="46"/>
        <end position="64"/>
    </location>
</feature>
<organism evidence="2 3">
    <name type="scientific">Candidatus Gottesmanbacteria bacterium RIFCSPHIGHO2_01_FULL_39_10</name>
    <dbReference type="NCBI Taxonomy" id="1798375"/>
    <lineage>
        <taxon>Bacteria</taxon>
        <taxon>Candidatus Gottesmaniibacteriota</taxon>
    </lineage>
</organism>
<keyword evidence="1" id="KW-0812">Transmembrane</keyword>
<reference evidence="2 3" key="1">
    <citation type="journal article" date="2016" name="Nat. Commun.">
        <title>Thousands of microbial genomes shed light on interconnected biogeochemical processes in an aquifer system.</title>
        <authorList>
            <person name="Anantharaman K."/>
            <person name="Brown C.T."/>
            <person name="Hug L.A."/>
            <person name="Sharon I."/>
            <person name="Castelle C.J."/>
            <person name="Probst A.J."/>
            <person name="Thomas B.C."/>
            <person name="Singh A."/>
            <person name="Wilkins M.J."/>
            <person name="Karaoz U."/>
            <person name="Brodie E.L."/>
            <person name="Williams K.H."/>
            <person name="Hubbard S.S."/>
            <person name="Banfield J.F."/>
        </authorList>
    </citation>
    <scope>NUCLEOTIDE SEQUENCE [LARGE SCALE GENOMIC DNA]</scope>
</reference>
<dbReference type="AlphaFoldDB" id="A0A1F5ZPK2"/>
<accession>A0A1F5ZPK2</accession>
<feature type="transmembrane region" description="Helical" evidence="1">
    <location>
        <begin position="76"/>
        <end position="99"/>
    </location>
</feature>
<evidence type="ECO:0000256" key="1">
    <source>
        <dbReference type="SAM" id="Phobius"/>
    </source>
</evidence>
<evidence type="ECO:0000313" key="3">
    <source>
        <dbReference type="Proteomes" id="UP000177383"/>
    </source>
</evidence>
<name>A0A1F5ZPK2_9BACT</name>
<feature type="transmembrane region" description="Helical" evidence="1">
    <location>
        <begin position="154"/>
        <end position="173"/>
    </location>
</feature>
<gene>
    <name evidence="2" type="ORF">A2773_03520</name>
</gene>
<keyword evidence="1" id="KW-0472">Membrane</keyword>
<dbReference type="Proteomes" id="UP000177383">
    <property type="component" value="Unassembled WGS sequence"/>
</dbReference>
<dbReference type="EMBL" id="MFJE01000021">
    <property type="protein sequence ID" value="OGG14341.1"/>
    <property type="molecule type" value="Genomic_DNA"/>
</dbReference>
<sequence length="183" mass="20802">MGNGGRGEKSVIYILISIAIFLLTVLIHIALANFFSNYLSKMKNTFLTYLFGFLVELFLTAYLLGSTTYDGRDVWFMPLALSGIAVYALLSIAYLIFFLSPFMGEESPTSKIFILLMKKHRISRKDILDHFNDKDLIDIRISRLEQTGWVERKGTHYFSSPAGAIIATFILFYRRLLGGEVFG</sequence>